<evidence type="ECO:0000256" key="1">
    <source>
        <dbReference type="ARBA" id="ARBA00004496"/>
    </source>
</evidence>
<dbReference type="Pfam" id="PF09179">
    <property type="entry name" value="TilS"/>
    <property type="match status" value="1"/>
</dbReference>
<dbReference type="HAMAP" id="MF_01161">
    <property type="entry name" value="tRNA_Ile_lys_synt"/>
    <property type="match status" value="1"/>
</dbReference>
<dbReference type="EC" id="6.3.4.19" evidence="8"/>
<dbReference type="GO" id="GO:0005524">
    <property type="term" value="F:ATP binding"/>
    <property type="evidence" value="ECO:0007669"/>
    <property type="project" value="UniProtKB-UniRule"/>
</dbReference>
<evidence type="ECO:0000313" key="10">
    <source>
        <dbReference type="EMBL" id="SHF38884.1"/>
    </source>
</evidence>
<evidence type="ECO:0000256" key="8">
    <source>
        <dbReference type="HAMAP-Rule" id="MF_01161"/>
    </source>
</evidence>
<dbReference type="PANTHER" id="PTHR43033">
    <property type="entry name" value="TRNA(ILE)-LYSIDINE SYNTHASE-RELATED"/>
    <property type="match status" value="1"/>
</dbReference>
<dbReference type="InterPro" id="IPR012094">
    <property type="entry name" value="tRNA_Ile_lys_synt"/>
</dbReference>
<evidence type="ECO:0000256" key="5">
    <source>
        <dbReference type="ARBA" id="ARBA00022741"/>
    </source>
</evidence>
<feature type="binding site" evidence="8">
    <location>
        <begin position="28"/>
        <end position="33"/>
    </location>
    <ligand>
        <name>ATP</name>
        <dbReference type="ChEBI" id="CHEBI:30616"/>
    </ligand>
</feature>
<dbReference type="SMART" id="SM00977">
    <property type="entry name" value="TilS_C"/>
    <property type="match status" value="1"/>
</dbReference>
<reference evidence="11" key="1">
    <citation type="submission" date="2016-11" db="EMBL/GenBank/DDBJ databases">
        <authorList>
            <person name="Varghese N."/>
            <person name="Submissions S."/>
        </authorList>
    </citation>
    <scope>NUCLEOTIDE SEQUENCE [LARGE SCALE GENOMIC DNA]</scope>
    <source>
        <strain evidence="11">DSM 12395</strain>
    </source>
</reference>
<dbReference type="InterPro" id="IPR012795">
    <property type="entry name" value="tRNA_Ile_lys_synt_N"/>
</dbReference>
<keyword evidence="6 8" id="KW-0067">ATP-binding</keyword>
<dbReference type="InterPro" id="IPR015262">
    <property type="entry name" value="tRNA_Ile_lys_synt_subst-bd"/>
</dbReference>
<comment type="domain">
    <text evidence="8">The N-terminal region contains the highly conserved SGGXDS motif, predicted to be a P-loop motif involved in ATP binding.</text>
</comment>
<evidence type="ECO:0000256" key="7">
    <source>
        <dbReference type="ARBA" id="ARBA00048539"/>
    </source>
</evidence>
<dbReference type="RefSeq" id="WP_073239733.1">
    <property type="nucleotide sequence ID" value="NZ_FQUY01000021.1"/>
</dbReference>
<dbReference type="InterPro" id="IPR011063">
    <property type="entry name" value="TilS/TtcA_N"/>
</dbReference>
<dbReference type="InterPro" id="IPR012796">
    <property type="entry name" value="Lysidine-tRNA-synth_C"/>
</dbReference>
<dbReference type="PANTHER" id="PTHR43033:SF1">
    <property type="entry name" value="TRNA(ILE)-LYSIDINE SYNTHASE-RELATED"/>
    <property type="match status" value="1"/>
</dbReference>
<sequence length="478" mass="53912">MEVLERVRKEIARHKMVEPGQLVIIGVSGGPDSVALLHMFHVLAGELGISLHAAHLNHLFRGEEAREDASFVRELCSRWGIPCTVEERNVPAYAREKRLSAQVAAREVRYQFFYDVLQATGGQKIALAHHANDQAESVLMNFLRGAGPGGLSGIPPVRDNLIIRPLLSIRRQEIEQYCRDQAIPFRTDSSNLKTLYRRNKIRHRLIPLLEQEYSPGLVNILVRMAEQVRSEDEFMEDLARHAYRQVLLFQGTAGLELDRTGLARQPVALARRIIRITWENIRGSKQDLTFDHVENLVEQLRGGGPERVWELPAGIRVRLSYDRVAFLARGPEQPAALQTYELPVPGSVVTETGIKITSQVIRREDLTCSPGELSPNRAVLDYARVTLPLMVRFRREGDVLIPFGLGKRVKLKKMLIDRKVPRHLRDNIPLVVEQKTGRILWVAGIRMADGVGIGDATEKVILLSLENGHDSNTQIDNN</sequence>
<dbReference type="InterPro" id="IPR014729">
    <property type="entry name" value="Rossmann-like_a/b/a_fold"/>
</dbReference>
<keyword evidence="2 8" id="KW-0963">Cytoplasm</keyword>
<dbReference type="NCBIfam" id="TIGR02433">
    <property type="entry name" value="lysidine_TilS_C"/>
    <property type="match status" value="1"/>
</dbReference>
<dbReference type="STRING" id="1121429.SAMN02745133_02512"/>
<feature type="domain" description="Lysidine-tRNA(Ile) synthetase C-terminal" evidence="9">
    <location>
        <begin position="389"/>
        <end position="463"/>
    </location>
</feature>
<evidence type="ECO:0000259" key="9">
    <source>
        <dbReference type="SMART" id="SM00977"/>
    </source>
</evidence>
<organism evidence="10 11">
    <name type="scientific">Desulforamulus putei DSM 12395</name>
    <dbReference type="NCBI Taxonomy" id="1121429"/>
    <lineage>
        <taxon>Bacteria</taxon>
        <taxon>Bacillati</taxon>
        <taxon>Bacillota</taxon>
        <taxon>Clostridia</taxon>
        <taxon>Eubacteriales</taxon>
        <taxon>Peptococcaceae</taxon>
        <taxon>Desulforamulus</taxon>
    </lineage>
</organism>
<evidence type="ECO:0000313" key="11">
    <source>
        <dbReference type="Proteomes" id="UP000184148"/>
    </source>
</evidence>
<evidence type="ECO:0000256" key="4">
    <source>
        <dbReference type="ARBA" id="ARBA00022694"/>
    </source>
</evidence>
<protein>
    <recommendedName>
        <fullName evidence="8">tRNA(Ile)-lysidine synthase</fullName>
        <ecNumber evidence="8">6.3.4.19</ecNumber>
    </recommendedName>
    <alternativeName>
        <fullName evidence="8">tRNA(Ile)-2-lysyl-cytidine synthase</fullName>
    </alternativeName>
    <alternativeName>
        <fullName evidence="8">tRNA(Ile)-lysidine synthetase</fullName>
    </alternativeName>
</protein>
<dbReference type="Pfam" id="PF01171">
    <property type="entry name" value="ATP_bind_3"/>
    <property type="match status" value="1"/>
</dbReference>
<dbReference type="OrthoDB" id="9807403at2"/>
<dbReference type="SUPFAM" id="SSF56037">
    <property type="entry name" value="PheT/TilS domain"/>
    <property type="match status" value="1"/>
</dbReference>
<keyword evidence="3 8" id="KW-0436">Ligase</keyword>
<dbReference type="Proteomes" id="UP000184148">
    <property type="component" value="Unassembled WGS sequence"/>
</dbReference>
<dbReference type="Pfam" id="PF11734">
    <property type="entry name" value="TilS_C"/>
    <property type="match status" value="1"/>
</dbReference>
<dbReference type="Gene3D" id="3.40.50.620">
    <property type="entry name" value="HUPs"/>
    <property type="match status" value="1"/>
</dbReference>
<comment type="function">
    <text evidence="8">Ligates lysine onto the cytidine present at position 34 of the AUA codon-specific tRNA(Ile) that contains the anticodon CAU, in an ATP-dependent manner. Cytidine is converted to lysidine, thus changing the amino acid specificity of the tRNA from methionine to isoleucine.</text>
</comment>
<evidence type="ECO:0000256" key="2">
    <source>
        <dbReference type="ARBA" id="ARBA00022490"/>
    </source>
</evidence>
<dbReference type="GO" id="GO:0032267">
    <property type="term" value="F:tRNA(Ile)-lysidine synthase activity"/>
    <property type="evidence" value="ECO:0007669"/>
    <property type="project" value="UniProtKB-EC"/>
</dbReference>
<accession>A0A1M5B8N3</accession>
<dbReference type="Gene3D" id="1.20.59.20">
    <property type="match status" value="1"/>
</dbReference>
<proteinExistence type="inferred from homology"/>
<dbReference type="EMBL" id="FQUY01000021">
    <property type="protein sequence ID" value="SHF38884.1"/>
    <property type="molecule type" value="Genomic_DNA"/>
</dbReference>
<dbReference type="SUPFAM" id="SSF82829">
    <property type="entry name" value="MesJ substrate recognition domain-like"/>
    <property type="match status" value="1"/>
</dbReference>
<dbReference type="AlphaFoldDB" id="A0A1M5B8N3"/>
<comment type="catalytic activity">
    <reaction evidence="7 8">
        <text>cytidine(34) in tRNA(Ile2) + L-lysine + ATP = lysidine(34) in tRNA(Ile2) + AMP + diphosphate + H(+)</text>
        <dbReference type="Rhea" id="RHEA:43744"/>
        <dbReference type="Rhea" id="RHEA-COMP:10625"/>
        <dbReference type="Rhea" id="RHEA-COMP:10670"/>
        <dbReference type="ChEBI" id="CHEBI:15378"/>
        <dbReference type="ChEBI" id="CHEBI:30616"/>
        <dbReference type="ChEBI" id="CHEBI:32551"/>
        <dbReference type="ChEBI" id="CHEBI:33019"/>
        <dbReference type="ChEBI" id="CHEBI:82748"/>
        <dbReference type="ChEBI" id="CHEBI:83665"/>
        <dbReference type="ChEBI" id="CHEBI:456215"/>
        <dbReference type="EC" id="6.3.4.19"/>
    </reaction>
</comment>
<name>A0A1M5B8N3_9FIRM</name>
<gene>
    <name evidence="8" type="primary">tilS</name>
    <name evidence="10" type="ORF">SAMN02745133_02512</name>
</gene>
<keyword evidence="4 8" id="KW-0819">tRNA processing</keyword>
<dbReference type="GO" id="GO:0006400">
    <property type="term" value="P:tRNA modification"/>
    <property type="evidence" value="ECO:0007669"/>
    <property type="project" value="UniProtKB-UniRule"/>
</dbReference>
<comment type="subcellular location">
    <subcellularLocation>
        <location evidence="1 8">Cytoplasm</location>
    </subcellularLocation>
</comment>
<keyword evidence="11" id="KW-1185">Reference proteome</keyword>
<comment type="similarity">
    <text evidence="8">Belongs to the tRNA(Ile)-lysidine synthase family.</text>
</comment>
<evidence type="ECO:0000256" key="6">
    <source>
        <dbReference type="ARBA" id="ARBA00022840"/>
    </source>
</evidence>
<keyword evidence="5 8" id="KW-0547">Nucleotide-binding</keyword>
<dbReference type="GO" id="GO:0005737">
    <property type="term" value="C:cytoplasm"/>
    <property type="evidence" value="ECO:0007669"/>
    <property type="project" value="UniProtKB-SubCell"/>
</dbReference>
<dbReference type="SUPFAM" id="SSF52402">
    <property type="entry name" value="Adenine nucleotide alpha hydrolases-like"/>
    <property type="match status" value="1"/>
</dbReference>
<evidence type="ECO:0000256" key="3">
    <source>
        <dbReference type="ARBA" id="ARBA00022598"/>
    </source>
</evidence>
<dbReference type="NCBIfam" id="TIGR02432">
    <property type="entry name" value="lysidine_TilS_N"/>
    <property type="match status" value="1"/>
</dbReference>
<dbReference type="CDD" id="cd01992">
    <property type="entry name" value="TilS_N"/>
    <property type="match status" value="1"/>
</dbReference>